<proteinExistence type="predicted"/>
<keyword evidence="3" id="KW-1185">Reference proteome</keyword>
<feature type="compositionally biased region" description="Pro residues" evidence="1">
    <location>
        <begin position="81"/>
        <end position="99"/>
    </location>
</feature>
<feature type="non-terminal residue" evidence="2">
    <location>
        <position position="1"/>
    </location>
</feature>
<gene>
    <name evidence="2" type="ORF">T310_8762</name>
</gene>
<reference evidence="2 3" key="1">
    <citation type="submission" date="2015-04" db="EMBL/GenBank/DDBJ databases">
        <authorList>
            <person name="Heijne W.H."/>
            <person name="Fedorova N.D."/>
            <person name="Nierman W.C."/>
            <person name="Vollebregt A.W."/>
            <person name="Zhao Z."/>
            <person name="Wu L."/>
            <person name="Kumar M."/>
            <person name="Stam H."/>
            <person name="van den Berg M.A."/>
            <person name="Pel H.J."/>
        </authorList>
    </citation>
    <scope>NUCLEOTIDE SEQUENCE [LARGE SCALE GENOMIC DNA]</scope>
    <source>
        <strain evidence="2 3">CBS 393.64</strain>
    </source>
</reference>
<dbReference type="Proteomes" id="UP000053958">
    <property type="component" value="Unassembled WGS sequence"/>
</dbReference>
<sequence>YCSYAVSILSPSWSLSLDDSSFSFCWDSPPSSGIFSKAALRSCSSRSRLSFSCRFFSSSRDSRSANANSGSFSAASSKPNASPPSVPAAPTPRPAPSPPRIGVACSSSLSRFGPGGMMARCEPSPPLTFSTNASNFLVVSES</sequence>
<dbReference type="GeneID" id="25320932"/>
<feature type="region of interest" description="Disordered" evidence="1">
    <location>
        <begin position="58"/>
        <end position="108"/>
    </location>
</feature>
<evidence type="ECO:0000256" key="1">
    <source>
        <dbReference type="SAM" id="MobiDB-lite"/>
    </source>
</evidence>
<evidence type="ECO:0000313" key="3">
    <source>
        <dbReference type="Proteomes" id="UP000053958"/>
    </source>
</evidence>
<dbReference type="AlphaFoldDB" id="A0A0F4YGS8"/>
<dbReference type="RefSeq" id="XP_013324006.1">
    <property type="nucleotide sequence ID" value="XM_013468552.1"/>
</dbReference>
<organism evidence="2 3">
    <name type="scientific">Rasamsonia emersonii (strain ATCC 16479 / CBS 393.64 / IMI 116815)</name>
    <dbReference type="NCBI Taxonomy" id="1408163"/>
    <lineage>
        <taxon>Eukaryota</taxon>
        <taxon>Fungi</taxon>
        <taxon>Dikarya</taxon>
        <taxon>Ascomycota</taxon>
        <taxon>Pezizomycotina</taxon>
        <taxon>Eurotiomycetes</taxon>
        <taxon>Eurotiomycetidae</taxon>
        <taxon>Eurotiales</taxon>
        <taxon>Trichocomaceae</taxon>
        <taxon>Rasamsonia</taxon>
    </lineage>
</organism>
<comment type="caution">
    <text evidence="2">The sequence shown here is derived from an EMBL/GenBank/DDBJ whole genome shotgun (WGS) entry which is preliminary data.</text>
</comment>
<accession>A0A0F4YGS8</accession>
<evidence type="ECO:0000313" key="2">
    <source>
        <dbReference type="EMBL" id="KKA17394.1"/>
    </source>
</evidence>
<protein>
    <submittedName>
        <fullName evidence="2">Uncharacterized protein</fullName>
    </submittedName>
</protein>
<feature type="non-terminal residue" evidence="2">
    <location>
        <position position="142"/>
    </location>
</feature>
<feature type="compositionally biased region" description="Low complexity" evidence="1">
    <location>
        <begin position="58"/>
        <end position="80"/>
    </location>
</feature>
<dbReference type="EMBL" id="LASV01000659">
    <property type="protein sequence ID" value="KKA17394.1"/>
    <property type="molecule type" value="Genomic_DNA"/>
</dbReference>
<name>A0A0F4YGS8_RASE3</name>